<protein>
    <submittedName>
        <fullName evidence="2">Uncharacterized protein</fullName>
    </submittedName>
</protein>
<dbReference type="AlphaFoldDB" id="A0A4U6VPP0"/>
<keyword evidence="1" id="KW-0732">Signal</keyword>
<proteinExistence type="predicted"/>
<evidence type="ECO:0000256" key="1">
    <source>
        <dbReference type="SAM" id="SignalP"/>
    </source>
</evidence>
<evidence type="ECO:0000313" key="2">
    <source>
        <dbReference type="EMBL" id="TKW26507.1"/>
    </source>
</evidence>
<feature type="signal peptide" evidence="1">
    <location>
        <begin position="1"/>
        <end position="18"/>
    </location>
</feature>
<dbReference type="Gramene" id="TKW26507">
    <property type="protein sequence ID" value="TKW26507"/>
    <property type="gene ID" value="SEVIR_3G194850v2"/>
</dbReference>
<dbReference type="Proteomes" id="UP000298652">
    <property type="component" value="Chromosome 3"/>
</dbReference>
<dbReference type="EMBL" id="CM016554">
    <property type="protein sequence ID" value="TKW26507.1"/>
    <property type="molecule type" value="Genomic_DNA"/>
</dbReference>
<reference evidence="2" key="1">
    <citation type="submission" date="2019-03" db="EMBL/GenBank/DDBJ databases">
        <title>WGS assembly of Setaria viridis.</title>
        <authorList>
            <person name="Huang P."/>
            <person name="Jenkins J."/>
            <person name="Grimwood J."/>
            <person name="Barry K."/>
            <person name="Healey A."/>
            <person name="Mamidi S."/>
            <person name="Sreedasyam A."/>
            <person name="Shu S."/>
            <person name="Feldman M."/>
            <person name="Wu J."/>
            <person name="Yu Y."/>
            <person name="Chen C."/>
            <person name="Johnson J."/>
            <person name="Rokhsar D."/>
            <person name="Baxter I."/>
            <person name="Schmutz J."/>
            <person name="Brutnell T."/>
            <person name="Kellogg E."/>
        </authorList>
    </citation>
    <scope>NUCLEOTIDE SEQUENCE [LARGE SCALE GENOMIC DNA]</scope>
</reference>
<feature type="chain" id="PRO_5020507729" evidence="1">
    <location>
        <begin position="19"/>
        <end position="76"/>
    </location>
</feature>
<accession>A0A4U6VPP0</accession>
<evidence type="ECO:0000313" key="3">
    <source>
        <dbReference type="Proteomes" id="UP000298652"/>
    </source>
</evidence>
<gene>
    <name evidence="2" type="ORF">SEVIR_3G194850v2</name>
</gene>
<organism evidence="2 3">
    <name type="scientific">Setaria viridis</name>
    <name type="common">Green bristlegrass</name>
    <name type="synonym">Setaria italica subsp. viridis</name>
    <dbReference type="NCBI Taxonomy" id="4556"/>
    <lineage>
        <taxon>Eukaryota</taxon>
        <taxon>Viridiplantae</taxon>
        <taxon>Streptophyta</taxon>
        <taxon>Embryophyta</taxon>
        <taxon>Tracheophyta</taxon>
        <taxon>Spermatophyta</taxon>
        <taxon>Magnoliopsida</taxon>
        <taxon>Liliopsida</taxon>
        <taxon>Poales</taxon>
        <taxon>Poaceae</taxon>
        <taxon>PACMAD clade</taxon>
        <taxon>Panicoideae</taxon>
        <taxon>Panicodae</taxon>
        <taxon>Paniceae</taxon>
        <taxon>Cenchrinae</taxon>
        <taxon>Setaria</taxon>
    </lineage>
</organism>
<sequence length="76" mass="8447">MYLAGACLLILWLMDVSSVNKAGLLDKHASFLCAHSSVLTDTWICIFSSFGDFGCCWECGEVDVMDSWEVYKGEKV</sequence>
<name>A0A4U6VPP0_SETVI</name>
<keyword evidence="3" id="KW-1185">Reference proteome</keyword>